<dbReference type="EMBL" id="CP031165">
    <property type="protein sequence ID" value="AXV07910.1"/>
    <property type="molecule type" value="Genomic_DNA"/>
</dbReference>
<proteinExistence type="predicted"/>
<evidence type="ECO:0000313" key="2">
    <source>
        <dbReference type="EMBL" id="AXV07910.1"/>
    </source>
</evidence>
<keyword evidence="1" id="KW-1133">Transmembrane helix</keyword>
<dbReference type="OrthoDB" id="6119856at2"/>
<keyword evidence="1" id="KW-0472">Membrane</keyword>
<gene>
    <name evidence="2" type="ORF">DVS28_a3235</name>
</gene>
<dbReference type="Pfam" id="PF05437">
    <property type="entry name" value="AzlD"/>
    <property type="match status" value="1"/>
</dbReference>
<dbReference type="InterPro" id="IPR008407">
    <property type="entry name" value="Brnchd-chn_aa_trnsp_AzlD"/>
</dbReference>
<feature type="transmembrane region" description="Helical" evidence="1">
    <location>
        <begin position="40"/>
        <end position="58"/>
    </location>
</feature>
<dbReference type="KEGG" id="euz:DVS28_a3235"/>
<accession>A0A346Y0B3</accession>
<feature type="transmembrane region" description="Helical" evidence="1">
    <location>
        <begin position="78"/>
        <end position="104"/>
    </location>
</feature>
<keyword evidence="1" id="KW-0812">Transmembrane</keyword>
<evidence type="ECO:0000256" key="1">
    <source>
        <dbReference type="SAM" id="Phobius"/>
    </source>
</evidence>
<name>A0A346Y0B3_9ACTN</name>
<sequence length="108" mass="11360">MSGTLWTIAILGGIGTFLERWSFLSVAHRATSLPPMVREGLRMIPAAALAALVAPAVFRGGSVDGSIDLLDPRLPAAVLAVLVMWRTRNIVLTLLVGMGVLLGLDALV</sequence>
<dbReference type="AlphaFoldDB" id="A0A346Y0B3"/>
<keyword evidence="3" id="KW-1185">Reference proteome</keyword>
<evidence type="ECO:0000313" key="3">
    <source>
        <dbReference type="Proteomes" id="UP000264006"/>
    </source>
</evidence>
<protein>
    <submittedName>
        <fullName evidence="2">Branched-chain amino acid transport</fullName>
    </submittedName>
</protein>
<dbReference type="Proteomes" id="UP000264006">
    <property type="component" value="Chromosome"/>
</dbReference>
<organism evidence="2 3">
    <name type="scientific">Euzebya pacifica</name>
    <dbReference type="NCBI Taxonomy" id="1608957"/>
    <lineage>
        <taxon>Bacteria</taxon>
        <taxon>Bacillati</taxon>
        <taxon>Actinomycetota</taxon>
        <taxon>Nitriliruptoria</taxon>
        <taxon>Euzebyales</taxon>
    </lineage>
</organism>
<reference evidence="2 3" key="1">
    <citation type="submission" date="2018-09" db="EMBL/GenBank/DDBJ databases">
        <title>Complete genome sequence of Euzebya sp. DY32-46 isolated from seawater of Pacific Ocean.</title>
        <authorList>
            <person name="Xu L."/>
            <person name="Wu Y.-H."/>
            <person name="Xu X.-W."/>
        </authorList>
    </citation>
    <scope>NUCLEOTIDE SEQUENCE [LARGE SCALE GENOMIC DNA]</scope>
    <source>
        <strain evidence="2 3">DY32-46</strain>
    </source>
</reference>
<feature type="transmembrane region" description="Helical" evidence="1">
    <location>
        <begin position="6"/>
        <end position="28"/>
    </location>
</feature>
<dbReference type="RefSeq" id="WP_114592332.1">
    <property type="nucleotide sequence ID" value="NZ_CP031165.1"/>
</dbReference>